<feature type="transmembrane region" description="Helical" evidence="1">
    <location>
        <begin position="64"/>
        <end position="83"/>
    </location>
</feature>
<keyword evidence="1" id="KW-1133">Transmembrane helix</keyword>
<evidence type="ECO:0000313" key="2">
    <source>
        <dbReference type="EMBL" id="OHA77320.1"/>
    </source>
</evidence>
<reference evidence="2 3" key="1">
    <citation type="journal article" date="2016" name="Nat. Commun.">
        <title>Thousands of microbial genomes shed light on interconnected biogeochemical processes in an aquifer system.</title>
        <authorList>
            <person name="Anantharaman K."/>
            <person name="Brown C.T."/>
            <person name="Hug L.A."/>
            <person name="Sharon I."/>
            <person name="Castelle C.J."/>
            <person name="Probst A.J."/>
            <person name="Thomas B.C."/>
            <person name="Singh A."/>
            <person name="Wilkins M.J."/>
            <person name="Karaoz U."/>
            <person name="Brodie E.L."/>
            <person name="Williams K.H."/>
            <person name="Hubbard S.S."/>
            <person name="Banfield J.F."/>
        </authorList>
    </citation>
    <scope>NUCLEOTIDE SEQUENCE [LARGE SCALE GENOMIC DNA]</scope>
</reference>
<feature type="transmembrane region" description="Helical" evidence="1">
    <location>
        <begin position="89"/>
        <end position="110"/>
    </location>
</feature>
<comment type="caution">
    <text evidence="2">The sequence shown here is derived from an EMBL/GenBank/DDBJ whole genome shotgun (WGS) entry which is preliminary data.</text>
</comment>
<name>A0A1G2RWW3_9BACT</name>
<dbReference type="Proteomes" id="UP000178222">
    <property type="component" value="Unassembled WGS sequence"/>
</dbReference>
<proteinExistence type="predicted"/>
<evidence type="ECO:0000313" key="3">
    <source>
        <dbReference type="Proteomes" id="UP000178222"/>
    </source>
</evidence>
<feature type="transmembrane region" description="Helical" evidence="1">
    <location>
        <begin position="15"/>
        <end position="43"/>
    </location>
</feature>
<gene>
    <name evidence="2" type="ORF">A3J30_00280</name>
</gene>
<keyword evidence="1" id="KW-0812">Transmembrane</keyword>
<dbReference type="EMBL" id="MHUL01000009">
    <property type="protein sequence ID" value="OHA77320.1"/>
    <property type="molecule type" value="Genomic_DNA"/>
</dbReference>
<dbReference type="AlphaFoldDB" id="A0A1G2RWW3"/>
<keyword evidence="1" id="KW-0472">Membrane</keyword>
<protein>
    <submittedName>
        <fullName evidence="2">Uncharacterized protein</fullName>
    </submittedName>
</protein>
<accession>A0A1G2RWW3</accession>
<sequence>MKEAVKKSLPALPKVVFWLTPLLISLEAGLSMFVGYLIADFVAGKKSSQQGRIRNPFIFNVRSYRIHVHHWLVFLGCIAFAFVLSRTAFGVPSVIYGFLGGIVVQGIMDYDDWKSVIKRKQKDS</sequence>
<evidence type="ECO:0000256" key="1">
    <source>
        <dbReference type="SAM" id="Phobius"/>
    </source>
</evidence>
<organism evidence="2 3">
    <name type="scientific">Candidatus Wildermuthbacteria bacterium RIFCSPLOWO2_02_FULL_47_9c</name>
    <dbReference type="NCBI Taxonomy" id="1802466"/>
    <lineage>
        <taxon>Bacteria</taxon>
        <taxon>Candidatus Wildermuthiibacteriota</taxon>
    </lineage>
</organism>